<dbReference type="SUPFAM" id="SSF52540">
    <property type="entry name" value="P-loop containing nucleoside triphosphate hydrolases"/>
    <property type="match status" value="1"/>
</dbReference>
<dbReference type="Pfam" id="PF00005">
    <property type="entry name" value="ABC_tran"/>
    <property type="match status" value="1"/>
</dbReference>
<dbReference type="Gene3D" id="3.40.50.300">
    <property type="entry name" value="P-loop containing nucleotide triphosphate hydrolases"/>
    <property type="match status" value="1"/>
</dbReference>
<evidence type="ECO:0000313" key="6">
    <source>
        <dbReference type="Proteomes" id="UP000002067"/>
    </source>
</evidence>
<dbReference type="SMART" id="SM00382">
    <property type="entry name" value="AAA"/>
    <property type="match status" value="1"/>
</dbReference>
<dbReference type="KEGG" id="lrh:LGG_01564"/>
<dbReference type="GO" id="GO:0005524">
    <property type="term" value="F:ATP binding"/>
    <property type="evidence" value="ECO:0007669"/>
    <property type="project" value="UniProtKB-KW"/>
</dbReference>
<dbReference type="EMBL" id="AP011548">
    <property type="protein sequence ID" value="BAI42028.1"/>
    <property type="molecule type" value="Genomic_DNA"/>
</dbReference>
<dbReference type="GO" id="GO:0016887">
    <property type="term" value="F:ATP hydrolysis activity"/>
    <property type="evidence" value="ECO:0007669"/>
    <property type="project" value="InterPro"/>
</dbReference>
<proteinExistence type="inferred from homology"/>
<evidence type="ECO:0000256" key="3">
    <source>
        <dbReference type="ARBA" id="ARBA00022741"/>
    </source>
</evidence>
<dbReference type="Proteomes" id="UP000002067">
    <property type="component" value="Chromosome"/>
</dbReference>
<accession>A0A7S7JGE6</accession>
<evidence type="ECO:0000256" key="1">
    <source>
        <dbReference type="ARBA" id="ARBA00005417"/>
    </source>
</evidence>
<dbReference type="InterPro" id="IPR003439">
    <property type="entry name" value="ABC_transporter-like_ATP-bd"/>
</dbReference>
<protein>
    <submittedName>
        <fullName evidence="5">Multidrug ABC transporter ATP-binding component</fullName>
    </submittedName>
</protein>
<dbReference type="InterPro" id="IPR027417">
    <property type="entry name" value="P-loop_NTPase"/>
</dbReference>
<evidence type="ECO:0000256" key="4">
    <source>
        <dbReference type="ARBA" id="ARBA00022840"/>
    </source>
</evidence>
<comment type="similarity">
    <text evidence="1">Belongs to the ABC transporter superfamily.</text>
</comment>
<evidence type="ECO:0000313" key="5">
    <source>
        <dbReference type="EMBL" id="BAI42028.1"/>
    </source>
</evidence>
<organism evidence="5 6">
    <name type="scientific">Lacticaseibacillus rhamnosus (strain ATCC 53103 / LMG 18243 / GG)</name>
    <name type="common">Lactobacillus rhamnosus</name>
    <dbReference type="NCBI Taxonomy" id="568703"/>
    <lineage>
        <taxon>Bacteria</taxon>
        <taxon>Bacillati</taxon>
        <taxon>Bacillota</taxon>
        <taxon>Bacilli</taxon>
        <taxon>Lactobacillales</taxon>
        <taxon>Lactobacillaceae</taxon>
        <taxon>Lacticaseibacillus</taxon>
    </lineage>
</organism>
<keyword evidence="3" id="KW-0547">Nucleotide-binding</keyword>
<keyword evidence="4 5" id="KW-0067">ATP-binding</keyword>
<sequence>MRLYIENIHKHFGKKQVLNGMTATLESGGVIGLMGPNGAGKSTLLKVLTTQLKPDAGSIQLDHVDVVAHPGKLRQVLGYLPQQVPYQPNVTALDYLRYIAALKGIKPQDADQQIINLFATLHLDPKNPTRLRDYSGGMRQRVGLTASLLGDPQIIMVDEPTVGLDPVERIAVRNLLSTLAQNRIVLIATHIIQDVEAIASRLLIVKDGQFQFQGTPADFLQKAAGHVWEYVLPRSAALPSSPNISNMQEQADGIHVRQIAKTAPVSGAQNVTPSLEDATLANFEAKAVTDA</sequence>
<dbReference type="RefSeq" id="WP_005687673.1">
    <property type="nucleotide sequence ID" value="NC_013198.1"/>
</dbReference>
<dbReference type="InterPro" id="IPR003593">
    <property type="entry name" value="AAA+_ATPase"/>
</dbReference>
<gene>
    <name evidence="5" type="ordered locus">LRHM_1501</name>
</gene>
<dbReference type="PANTHER" id="PTHR43335">
    <property type="entry name" value="ABC TRANSPORTER, ATP-BINDING PROTEIN"/>
    <property type="match status" value="1"/>
</dbReference>
<dbReference type="AlphaFoldDB" id="A0A7S7JGE6"/>
<dbReference type="KEGG" id="lrg:LRHM_1501"/>
<reference evidence="5 6" key="1">
    <citation type="journal article" date="2009" name="J. Bacteriol.">
        <title>Complete genome sequence of the probiotic Lactobacillus rhamnosus ATCC 53103.</title>
        <authorList>
            <person name="Morita H."/>
            <person name="Toh H."/>
            <person name="Oshima K."/>
            <person name="Murakami M."/>
            <person name="Taylor T.D."/>
            <person name="Igimi S."/>
            <person name="Hattori M."/>
        </authorList>
    </citation>
    <scope>NUCLEOTIDE SEQUENCE [LARGE SCALE GENOMIC DNA]</scope>
    <source>
        <strain evidence="6">ATCC 53103 / LMG 18243 / GG [Tokyo]</strain>
    </source>
</reference>
<evidence type="ECO:0000256" key="2">
    <source>
        <dbReference type="ARBA" id="ARBA00022448"/>
    </source>
</evidence>
<dbReference type="PANTHER" id="PTHR43335:SF2">
    <property type="entry name" value="ABC TRANSPORTER, ATP-BINDING PROTEIN"/>
    <property type="match status" value="1"/>
</dbReference>
<name>A0A7S7JGE6_LACRG</name>
<keyword evidence="2" id="KW-0813">Transport</keyword>
<dbReference type="PROSITE" id="PS50893">
    <property type="entry name" value="ABC_TRANSPORTER_2"/>
    <property type="match status" value="1"/>
</dbReference>